<evidence type="ECO:0000256" key="8">
    <source>
        <dbReference type="PROSITE-ProRule" id="PRU01211"/>
    </source>
</evidence>
<dbReference type="GO" id="GO:0046872">
    <property type="term" value="F:metal ion binding"/>
    <property type="evidence" value="ECO:0007669"/>
    <property type="project" value="UniProtKB-KW"/>
</dbReference>
<keyword evidence="3 9" id="KW-0479">Metal-binding</keyword>
<comment type="caution">
    <text evidence="8">Lacks conserved residue(s) required for the propagation of feature annotation.</text>
</comment>
<dbReference type="GO" id="GO:0004222">
    <property type="term" value="F:metalloendopeptidase activity"/>
    <property type="evidence" value="ECO:0007669"/>
    <property type="project" value="UniProtKB-UniRule"/>
</dbReference>
<dbReference type="PANTHER" id="PTHR10127">
    <property type="entry name" value="DISCOIDIN, CUB, EGF, LAMININ , AND ZINC METALLOPROTEASE DOMAIN CONTAINING"/>
    <property type="match status" value="1"/>
</dbReference>
<evidence type="ECO:0000256" key="6">
    <source>
        <dbReference type="ARBA" id="ARBA00023049"/>
    </source>
</evidence>
<evidence type="ECO:0000259" key="10">
    <source>
        <dbReference type="PROSITE" id="PS51864"/>
    </source>
</evidence>
<dbReference type="Pfam" id="PF01400">
    <property type="entry name" value="Astacin"/>
    <property type="match status" value="1"/>
</dbReference>
<evidence type="ECO:0000256" key="7">
    <source>
        <dbReference type="ARBA" id="ARBA00023157"/>
    </source>
</evidence>
<evidence type="ECO:0000256" key="4">
    <source>
        <dbReference type="ARBA" id="ARBA00022801"/>
    </source>
</evidence>
<evidence type="ECO:0000256" key="5">
    <source>
        <dbReference type="ARBA" id="ARBA00022833"/>
    </source>
</evidence>
<dbReference type="PRINTS" id="PR00480">
    <property type="entry name" value="ASTACIN"/>
</dbReference>
<dbReference type="PANTHER" id="PTHR10127:SF802">
    <property type="entry name" value="ZINC METALLOPROTEINASE NAS-10"/>
    <property type="match status" value="1"/>
</dbReference>
<protein>
    <recommendedName>
        <fullName evidence="9">Metalloendopeptidase</fullName>
        <ecNumber evidence="9">3.4.24.-</ecNumber>
    </recommendedName>
</protein>
<keyword evidence="2 9" id="KW-0645">Protease</keyword>
<feature type="domain" description="Peptidase M12A" evidence="10">
    <location>
        <begin position="1"/>
        <end position="107"/>
    </location>
</feature>
<dbReference type="InterPro" id="IPR000859">
    <property type="entry name" value="CUB_dom"/>
</dbReference>
<dbReference type="Pfam" id="PF00431">
    <property type="entry name" value="CUB"/>
    <property type="match status" value="1"/>
</dbReference>
<dbReference type="InterPro" id="IPR001506">
    <property type="entry name" value="Peptidase_M12A"/>
</dbReference>
<keyword evidence="7" id="KW-1015">Disulfide bond</keyword>
<dbReference type="InterPro" id="IPR035914">
    <property type="entry name" value="Sperma_CUB_dom_sf"/>
</dbReference>
<evidence type="ECO:0000256" key="3">
    <source>
        <dbReference type="ARBA" id="ARBA00022723"/>
    </source>
</evidence>
<name>A0A0N4Z5C1_PARTI</name>
<keyword evidence="11" id="KW-1185">Reference proteome</keyword>
<accession>A0A0N4Z5C1</accession>
<keyword evidence="1" id="KW-0245">EGF-like domain</keyword>
<dbReference type="STRING" id="131310.A0A0N4Z5C1"/>
<dbReference type="InterPro" id="IPR024079">
    <property type="entry name" value="MetalloPept_cat_dom_sf"/>
</dbReference>
<keyword evidence="6 9" id="KW-0482">Metalloprotease</keyword>
<dbReference type="Gene3D" id="2.60.120.290">
    <property type="entry name" value="Spermadhesin, CUB domain"/>
    <property type="match status" value="1"/>
</dbReference>
<dbReference type="GO" id="GO:0006508">
    <property type="term" value="P:proteolysis"/>
    <property type="evidence" value="ECO:0007669"/>
    <property type="project" value="UniProtKB-KW"/>
</dbReference>
<dbReference type="EC" id="3.4.24.-" evidence="9"/>
<keyword evidence="4 9" id="KW-0378">Hydrolase</keyword>
<organism evidence="11 12">
    <name type="scientific">Parastrongyloides trichosuri</name>
    <name type="common">Possum-specific nematode worm</name>
    <dbReference type="NCBI Taxonomy" id="131310"/>
    <lineage>
        <taxon>Eukaryota</taxon>
        <taxon>Metazoa</taxon>
        <taxon>Ecdysozoa</taxon>
        <taxon>Nematoda</taxon>
        <taxon>Chromadorea</taxon>
        <taxon>Rhabditida</taxon>
        <taxon>Tylenchina</taxon>
        <taxon>Panagrolaimomorpha</taxon>
        <taxon>Strongyloidoidea</taxon>
        <taxon>Strongyloididae</taxon>
        <taxon>Parastrongyloides</taxon>
    </lineage>
</organism>
<dbReference type="AlphaFoldDB" id="A0A0N4Z5C1"/>
<dbReference type="Proteomes" id="UP000038045">
    <property type="component" value="Unplaced"/>
</dbReference>
<keyword evidence="5 9" id="KW-0862">Zinc</keyword>
<reference evidence="12" key="1">
    <citation type="submission" date="2017-02" db="UniProtKB">
        <authorList>
            <consortium name="WormBaseParasite"/>
        </authorList>
    </citation>
    <scope>IDENTIFICATION</scope>
</reference>
<sequence length="271" mass="32042">MKRPLTKKVYYDIGKIMDLPLEHMRKERDSYIEINSDDDSEPYHDNIWEEYNISYDYGSRMHYPPITNEKNEKVTIDPLDENYLHTIGQDDEFNFNDYKKINALFCSRKCGNFQNSCLRNGFSNPNRCKTCLCPPHYKGRYCDEYKTTNSKCGKILFTATDIPQFILHKGVADCYFYINTDYKHVIEVTIIDSNLYETKKHCPNKKSLEIRYRKDPSVMGAMFCGINKNKTMVSEGNDVSIHYSSRQHKNWFMLSFRRIPSKVNEQCLKKL</sequence>
<dbReference type="PROSITE" id="PS51864">
    <property type="entry name" value="ASTACIN"/>
    <property type="match status" value="1"/>
</dbReference>
<evidence type="ECO:0000256" key="9">
    <source>
        <dbReference type="RuleBase" id="RU361183"/>
    </source>
</evidence>
<comment type="cofactor">
    <cofactor evidence="9">
        <name>Zn(2+)</name>
        <dbReference type="ChEBI" id="CHEBI:29105"/>
    </cofactor>
    <text evidence="9">Binds 1 zinc ion per subunit.</text>
</comment>
<dbReference type="SUPFAM" id="SSF49854">
    <property type="entry name" value="Spermadhesin, CUB domain"/>
    <property type="match status" value="1"/>
</dbReference>
<dbReference type="Gene3D" id="3.40.390.10">
    <property type="entry name" value="Collagenase (Catalytic Domain)"/>
    <property type="match status" value="1"/>
</dbReference>
<dbReference type="SUPFAM" id="SSF55486">
    <property type="entry name" value="Metalloproteases ('zincins'), catalytic domain"/>
    <property type="match status" value="1"/>
</dbReference>
<evidence type="ECO:0000256" key="1">
    <source>
        <dbReference type="ARBA" id="ARBA00022536"/>
    </source>
</evidence>
<evidence type="ECO:0000256" key="2">
    <source>
        <dbReference type="ARBA" id="ARBA00022670"/>
    </source>
</evidence>
<evidence type="ECO:0000313" key="11">
    <source>
        <dbReference type="Proteomes" id="UP000038045"/>
    </source>
</evidence>
<proteinExistence type="predicted"/>
<evidence type="ECO:0000313" key="12">
    <source>
        <dbReference type="WBParaSite" id="PTRK_0000222300.1"/>
    </source>
</evidence>
<dbReference type="WBParaSite" id="PTRK_0000222300.1">
    <property type="protein sequence ID" value="PTRK_0000222300.1"/>
    <property type="gene ID" value="PTRK_0000222300"/>
</dbReference>